<evidence type="ECO:0000313" key="1">
    <source>
        <dbReference type="EMBL" id="KIU10113.1"/>
    </source>
</evidence>
<evidence type="ECO:0000313" key="2">
    <source>
        <dbReference type="Proteomes" id="UP000032247"/>
    </source>
</evidence>
<dbReference type="InterPro" id="IPR036866">
    <property type="entry name" value="RibonucZ/Hydroxyglut_hydro"/>
</dbReference>
<dbReference type="SUPFAM" id="SSF56281">
    <property type="entry name" value="Metallo-hydrolase/oxidoreductase"/>
    <property type="match status" value="1"/>
</dbReference>
<protein>
    <submittedName>
        <fullName evidence="1">Hydrolase</fullName>
    </submittedName>
</protein>
<dbReference type="Proteomes" id="UP000032247">
    <property type="component" value="Unassembled WGS sequence"/>
</dbReference>
<name>A0A0D1ILZ8_BACIU</name>
<reference evidence="1 2" key="1">
    <citation type="submission" date="2014-12" db="EMBL/GenBank/DDBJ databases">
        <title>Comparative genome analysis of Bacillus coagulans HM-08, Clostridium butyricum HM-68, Bacillus subtilis HM-66 and Bacillus licheniformis BL-09.</title>
        <authorList>
            <person name="Zhang H."/>
        </authorList>
    </citation>
    <scope>NUCLEOTIDE SEQUENCE [LARGE SCALE GENOMIC DNA]</scope>
    <source>
        <strain evidence="1 2">HM-66</strain>
    </source>
</reference>
<keyword evidence="1" id="KW-0378">Hydrolase</keyword>
<gene>
    <name evidence="1" type="ORF">SC09_Contig28orf00292</name>
</gene>
<dbReference type="GO" id="GO:0016787">
    <property type="term" value="F:hydrolase activity"/>
    <property type="evidence" value="ECO:0007669"/>
    <property type="project" value="UniProtKB-KW"/>
</dbReference>
<proteinExistence type="predicted"/>
<dbReference type="EMBL" id="JXBC01000006">
    <property type="protein sequence ID" value="KIU10113.1"/>
    <property type="molecule type" value="Genomic_DNA"/>
</dbReference>
<organism evidence="1 2">
    <name type="scientific">Bacillus subtilis</name>
    <dbReference type="NCBI Taxonomy" id="1423"/>
    <lineage>
        <taxon>Bacteria</taxon>
        <taxon>Bacillati</taxon>
        <taxon>Bacillota</taxon>
        <taxon>Bacilli</taxon>
        <taxon>Bacillales</taxon>
        <taxon>Bacillaceae</taxon>
        <taxon>Bacillus</taxon>
    </lineage>
</organism>
<accession>A0A0D1ILZ8</accession>
<dbReference type="PATRIC" id="fig|1423.173.peg.3562"/>
<comment type="caution">
    <text evidence="1">The sequence shown here is derived from an EMBL/GenBank/DDBJ whole genome shotgun (WGS) entry which is preliminary data.</text>
</comment>
<sequence length="90" mass="10243">MVREFDIPIFAHQKELKYINGEEPYPNKNEVENTGVAHIVQPLTEQTLAHLPLKYYLTPDHSPGMSCMIITKKIEAREIGNVSDRPLEGP</sequence>
<dbReference type="AlphaFoldDB" id="A0A0D1ILZ8"/>